<comment type="caution">
    <text evidence="1">The sequence shown here is derived from an EMBL/GenBank/DDBJ whole genome shotgun (WGS) entry which is preliminary data.</text>
</comment>
<gene>
    <name evidence="1" type="ORF">EVOR1521_LOCUS12345</name>
</gene>
<feature type="non-terminal residue" evidence="1">
    <location>
        <position position="65"/>
    </location>
</feature>
<evidence type="ECO:0000313" key="2">
    <source>
        <dbReference type="Proteomes" id="UP001178507"/>
    </source>
</evidence>
<evidence type="ECO:0000313" key="1">
    <source>
        <dbReference type="EMBL" id="CAJ1385834.1"/>
    </source>
</evidence>
<protein>
    <submittedName>
        <fullName evidence="1">Uncharacterized protein</fullName>
    </submittedName>
</protein>
<dbReference type="AlphaFoldDB" id="A0AA36IGE3"/>
<name>A0AA36IGE3_9DINO</name>
<dbReference type="Proteomes" id="UP001178507">
    <property type="component" value="Unassembled WGS sequence"/>
</dbReference>
<feature type="non-terminal residue" evidence="1">
    <location>
        <position position="1"/>
    </location>
</feature>
<proteinExistence type="predicted"/>
<dbReference type="EMBL" id="CAUJNA010001291">
    <property type="protein sequence ID" value="CAJ1385834.1"/>
    <property type="molecule type" value="Genomic_DNA"/>
</dbReference>
<organism evidence="1 2">
    <name type="scientific">Effrenium voratum</name>
    <dbReference type="NCBI Taxonomy" id="2562239"/>
    <lineage>
        <taxon>Eukaryota</taxon>
        <taxon>Sar</taxon>
        <taxon>Alveolata</taxon>
        <taxon>Dinophyceae</taxon>
        <taxon>Suessiales</taxon>
        <taxon>Symbiodiniaceae</taxon>
        <taxon>Effrenium</taxon>
    </lineage>
</organism>
<sequence>DAKKSFLATLEMLEGTIPDTQEALADLDLLLGERWQEEDGIVDPRWKGSKDAAAERAIMEKAVTA</sequence>
<accession>A0AA36IGE3</accession>
<reference evidence="1" key="1">
    <citation type="submission" date="2023-08" db="EMBL/GenBank/DDBJ databases">
        <authorList>
            <person name="Chen Y."/>
            <person name="Shah S."/>
            <person name="Dougan E. K."/>
            <person name="Thang M."/>
            <person name="Chan C."/>
        </authorList>
    </citation>
    <scope>NUCLEOTIDE SEQUENCE</scope>
</reference>
<keyword evidence="2" id="KW-1185">Reference proteome</keyword>